<sequence>MLSPTPDQQAIRDAENLNMLIIAPAGCGKTEALALRIAGLIQRDQIKRPKRILVTTFSKKARDNIGDRLAEYVSGPVLRDRITTTNFHGLAARLIRSHGNVVGLSPEVVLPDGDWVGEQCRLQNLSRQRSGFIASTLRDLKLHALNDSEIKSGLELVGDETLIAIEALRIRENRLTYDDLLRYAELILMNPMVAQIYSQHFGAVIVDEFQDLTPQQLRVISAIGKRRTTFAGDLAQGIYSFTGARPLEVLSAIRAEEPEERVFTTSHRSSPAVLAMVNSLSPVTGGEQLHAADAEKWFLGGLGGLVDCETNDAEANWVVGFCKFVLGQSGTQRIGVLSRSAPRRSAVDDAISSSGLPWFRWDDPILEKDVARELRGALAAFDVALWESAVDQRTYLRSLLSTEVTDDPDTAASLLGGIDWIQDQLSQDTDMSKIRERVRATDKNSLLGAPGVHLLSGHAGKGQQFDWVCVVGFEQGSIPSSKAESLESWHEEARVFSVMISRARHGAVVLGASKVRMPWGTVHKSEPSSFRSYLQESKSLRYNDDVVQWLREADWSVISST</sequence>
<dbReference type="CDD" id="cd17932">
    <property type="entry name" value="DEXQc_UvrD"/>
    <property type="match status" value="1"/>
</dbReference>
<dbReference type="InterPro" id="IPR027417">
    <property type="entry name" value="P-loop_NTPase"/>
</dbReference>
<dbReference type="InterPro" id="IPR014017">
    <property type="entry name" value="DNA_helicase_UvrD-like_C"/>
</dbReference>
<protein>
    <recommendedName>
        <fullName evidence="9">DNA 3'-5' helicase</fullName>
        <ecNumber evidence="9">5.6.2.4</ecNumber>
    </recommendedName>
</protein>
<evidence type="ECO:0000256" key="3">
    <source>
        <dbReference type="ARBA" id="ARBA00022801"/>
    </source>
</evidence>
<dbReference type="EC" id="5.6.2.4" evidence="9"/>
<dbReference type="GO" id="GO:0043138">
    <property type="term" value="F:3'-5' DNA helicase activity"/>
    <property type="evidence" value="ECO:0007669"/>
    <property type="project" value="UniProtKB-EC"/>
</dbReference>
<evidence type="ECO:0000256" key="6">
    <source>
        <dbReference type="ARBA" id="ARBA00023125"/>
    </source>
</evidence>
<dbReference type="InterPro" id="IPR014016">
    <property type="entry name" value="UvrD-like_ATP-bd"/>
</dbReference>
<keyword evidence="6" id="KW-0238">DNA-binding</keyword>
<evidence type="ECO:0000313" key="13">
    <source>
        <dbReference type="EMBL" id="SED89014.1"/>
    </source>
</evidence>
<organism evidence="13 14">
    <name type="scientific">Arthrobacter alpinus</name>
    <dbReference type="NCBI Taxonomy" id="656366"/>
    <lineage>
        <taxon>Bacteria</taxon>
        <taxon>Bacillati</taxon>
        <taxon>Actinomycetota</taxon>
        <taxon>Actinomycetes</taxon>
        <taxon>Micrococcales</taxon>
        <taxon>Micrococcaceae</taxon>
        <taxon>Arthrobacter</taxon>
    </lineage>
</organism>
<dbReference type="InterPro" id="IPR013986">
    <property type="entry name" value="DExx_box_DNA_helicase_dom_sf"/>
</dbReference>
<dbReference type="Gene3D" id="3.40.50.300">
    <property type="entry name" value="P-loop containing nucleotide triphosphate hydrolases"/>
    <property type="match status" value="2"/>
</dbReference>
<dbReference type="PANTHER" id="PTHR11070:SF2">
    <property type="entry name" value="ATP-DEPENDENT DNA HELICASE SRS2"/>
    <property type="match status" value="1"/>
</dbReference>
<dbReference type="EMBL" id="FNTV01000001">
    <property type="protein sequence ID" value="SED89014.1"/>
    <property type="molecule type" value="Genomic_DNA"/>
</dbReference>
<feature type="binding site" evidence="11">
    <location>
        <begin position="23"/>
        <end position="30"/>
    </location>
    <ligand>
        <name>ATP</name>
        <dbReference type="ChEBI" id="CHEBI:30616"/>
    </ligand>
</feature>
<dbReference type="PANTHER" id="PTHR11070">
    <property type="entry name" value="UVRD / RECB / PCRA DNA HELICASE FAMILY MEMBER"/>
    <property type="match status" value="1"/>
</dbReference>
<dbReference type="RefSeq" id="WP_074709760.1">
    <property type="nucleotide sequence ID" value="NZ_FNTV01000001.1"/>
</dbReference>
<dbReference type="SUPFAM" id="SSF52540">
    <property type="entry name" value="P-loop containing nucleoside triphosphate hydrolases"/>
    <property type="match status" value="1"/>
</dbReference>
<evidence type="ECO:0000256" key="5">
    <source>
        <dbReference type="ARBA" id="ARBA00022840"/>
    </source>
</evidence>
<keyword evidence="3 11" id="KW-0378">Hydrolase</keyword>
<comment type="catalytic activity">
    <reaction evidence="10">
        <text>ATP + H2O = ADP + phosphate + H(+)</text>
        <dbReference type="Rhea" id="RHEA:13065"/>
        <dbReference type="ChEBI" id="CHEBI:15377"/>
        <dbReference type="ChEBI" id="CHEBI:15378"/>
        <dbReference type="ChEBI" id="CHEBI:30616"/>
        <dbReference type="ChEBI" id="CHEBI:43474"/>
        <dbReference type="ChEBI" id="CHEBI:456216"/>
        <dbReference type="EC" id="5.6.2.4"/>
    </reaction>
</comment>
<dbReference type="GO" id="GO:0003677">
    <property type="term" value="F:DNA binding"/>
    <property type="evidence" value="ECO:0007669"/>
    <property type="project" value="UniProtKB-KW"/>
</dbReference>
<dbReference type="Proteomes" id="UP000182725">
    <property type="component" value="Unassembled WGS sequence"/>
</dbReference>
<keyword evidence="4 11" id="KW-0347">Helicase</keyword>
<dbReference type="Pfam" id="PF13361">
    <property type="entry name" value="UvrD_C"/>
    <property type="match status" value="1"/>
</dbReference>
<proteinExistence type="inferred from homology"/>
<comment type="similarity">
    <text evidence="1">Belongs to the helicase family. UvrD subfamily.</text>
</comment>
<name>A0A1H5EDE8_9MICC</name>
<dbReference type="PROSITE" id="PS51198">
    <property type="entry name" value="UVRD_HELICASE_ATP_BIND"/>
    <property type="match status" value="1"/>
</dbReference>
<dbReference type="Gene3D" id="1.10.10.160">
    <property type="match status" value="1"/>
</dbReference>
<evidence type="ECO:0000256" key="4">
    <source>
        <dbReference type="ARBA" id="ARBA00022806"/>
    </source>
</evidence>
<evidence type="ECO:0000313" key="14">
    <source>
        <dbReference type="Proteomes" id="UP000182725"/>
    </source>
</evidence>
<dbReference type="GO" id="GO:0016887">
    <property type="term" value="F:ATP hydrolysis activity"/>
    <property type="evidence" value="ECO:0007669"/>
    <property type="project" value="RHEA"/>
</dbReference>
<evidence type="ECO:0000256" key="10">
    <source>
        <dbReference type="ARBA" id="ARBA00048988"/>
    </source>
</evidence>
<reference evidence="13 14" key="1">
    <citation type="submission" date="2016-10" db="EMBL/GenBank/DDBJ databases">
        <authorList>
            <person name="de Groot N.N."/>
        </authorList>
    </citation>
    <scope>NUCLEOTIDE SEQUENCE [LARGE SCALE GENOMIC DNA]</scope>
    <source>
        <strain evidence="13 14">DSM 22274</strain>
    </source>
</reference>
<evidence type="ECO:0000256" key="8">
    <source>
        <dbReference type="ARBA" id="ARBA00034617"/>
    </source>
</evidence>
<evidence type="ECO:0000256" key="9">
    <source>
        <dbReference type="ARBA" id="ARBA00034808"/>
    </source>
</evidence>
<dbReference type="GO" id="GO:0005524">
    <property type="term" value="F:ATP binding"/>
    <property type="evidence" value="ECO:0007669"/>
    <property type="project" value="UniProtKB-UniRule"/>
</dbReference>
<dbReference type="InterPro" id="IPR000212">
    <property type="entry name" value="DNA_helicase_UvrD/REP"/>
</dbReference>
<evidence type="ECO:0000256" key="1">
    <source>
        <dbReference type="ARBA" id="ARBA00009922"/>
    </source>
</evidence>
<keyword evidence="7" id="KW-0413">Isomerase</keyword>
<evidence type="ECO:0000259" key="12">
    <source>
        <dbReference type="PROSITE" id="PS51198"/>
    </source>
</evidence>
<feature type="domain" description="UvrD-like helicase ATP-binding" evidence="12">
    <location>
        <begin position="2"/>
        <end position="270"/>
    </location>
</feature>
<gene>
    <name evidence="13" type="ORF">SAMN04489740_0214</name>
</gene>
<dbReference type="GO" id="GO:0000725">
    <property type="term" value="P:recombinational repair"/>
    <property type="evidence" value="ECO:0007669"/>
    <property type="project" value="TreeGrafter"/>
</dbReference>
<keyword evidence="5 11" id="KW-0067">ATP-binding</keyword>
<evidence type="ECO:0000256" key="2">
    <source>
        <dbReference type="ARBA" id="ARBA00022741"/>
    </source>
</evidence>
<accession>A0A1H5EDE8</accession>
<evidence type="ECO:0000256" key="7">
    <source>
        <dbReference type="ARBA" id="ARBA00023235"/>
    </source>
</evidence>
<keyword evidence="2 11" id="KW-0547">Nucleotide-binding</keyword>
<evidence type="ECO:0000256" key="11">
    <source>
        <dbReference type="PROSITE-ProRule" id="PRU00560"/>
    </source>
</evidence>
<dbReference type="Pfam" id="PF00580">
    <property type="entry name" value="UvrD-helicase"/>
    <property type="match status" value="1"/>
</dbReference>
<comment type="catalytic activity">
    <reaction evidence="8">
        <text>Couples ATP hydrolysis with the unwinding of duplex DNA by translocating in the 3'-5' direction.</text>
        <dbReference type="EC" id="5.6.2.4"/>
    </reaction>
</comment>
<dbReference type="AlphaFoldDB" id="A0A1H5EDE8"/>